<keyword evidence="3" id="KW-1185">Reference proteome</keyword>
<dbReference type="Gramene" id="ORUFI01G05190.1">
    <property type="protein sequence ID" value="ORUFI01G05190.1"/>
    <property type="gene ID" value="ORUFI01G05190"/>
</dbReference>
<evidence type="ECO:0000313" key="2">
    <source>
        <dbReference type="EnsemblPlants" id="ORUFI01G05190.1"/>
    </source>
</evidence>
<dbReference type="HOGENOM" id="CLU_1952335_0_0_1"/>
<proteinExistence type="predicted"/>
<accession>A0A0E0MS32</accession>
<dbReference type="Proteomes" id="UP000008022">
    <property type="component" value="Unassembled WGS sequence"/>
</dbReference>
<feature type="compositionally biased region" description="Polar residues" evidence="1">
    <location>
        <begin position="118"/>
        <end position="129"/>
    </location>
</feature>
<protein>
    <submittedName>
        <fullName evidence="2">Uncharacterized protein</fullName>
    </submittedName>
</protein>
<reference evidence="2" key="2">
    <citation type="submission" date="2015-06" db="UniProtKB">
        <authorList>
            <consortium name="EnsemblPlants"/>
        </authorList>
    </citation>
    <scope>IDENTIFICATION</scope>
</reference>
<evidence type="ECO:0000313" key="3">
    <source>
        <dbReference type="Proteomes" id="UP000008022"/>
    </source>
</evidence>
<evidence type="ECO:0000256" key="1">
    <source>
        <dbReference type="SAM" id="MobiDB-lite"/>
    </source>
</evidence>
<organism evidence="2 3">
    <name type="scientific">Oryza rufipogon</name>
    <name type="common">Brownbeard rice</name>
    <name type="synonym">Asian wild rice</name>
    <dbReference type="NCBI Taxonomy" id="4529"/>
    <lineage>
        <taxon>Eukaryota</taxon>
        <taxon>Viridiplantae</taxon>
        <taxon>Streptophyta</taxon>
        <taxon>Embryophyta</taxon>
        <taxon>Tracheophyta</taxon>
        <taxon>Spermatophyta</taxon>
        <taxon>Magnoliopsida</taxon>
        <taxon>Liliopsida</taxon>
        <taxon>Poales</taxon>
        <taxon>Poaceae</taxon>
        <taxon>BOP clade</taxon>
        <taxon>Oryzoideae</taxon>
        <taxon>Oryzeae</taxon>
        <taxon>Oryzinae</taxon>
        <taxon>Oryza</taxon>
    </lineage>
</organism>
<dbReference type="EnsemblPlants" id="ORUFI01G05190.1">
    <property type="protein sequence ID" value="ORUFI01G05190.1"/>
    <property type="gene ID" value="ORUFI01G05190"/>
</dbReference>
<feature type="region of interest" description="Disordered" evidence="1">
    <location>
        <begin position="110"/>
        <end position="129"/>
    </location>
</feature>
<dbReference type="AlphaFoldDB" id="A0A0E0MS32"/>
<reference evidence="3" key="1">
    <citation type="submission" date="2013-06" db="EMBL/GenBank/DDBJ databases">
        <authorList>
            <person name="Zhao Q."/>
        </authorList>
    </citation>
    <scope>NUCLEOTIDE SEQUENCE</scope>
    <source>
        <strain evidence="3">cv. W1943</strain>
    </source>
</reference>
<sequence>MDSWLDPSYMKLLPFFMQPQRPQLLSIQILFSSARGPGNLVHCRSWWDCWAPNEEPPSSKALLAFMPKSFALILISCATSPSSINMDTAVSTAVLFPTVSLLSLQPPPQFSGDPPPISHSQTALNSVAM</sequence>
<name>A0A0E0MS32_ORYRU</name>